<dbReference type="Gene3D" id="3.90.1560.10">
    <property type="entry name" value="ComB-like"/>
    <property type="match status" value="1"/>
</dbReference>
<evidence type="ECO:0000256" key="7">
    <source>
        <dbReference type="ARBA" id="ARBA00033711"/>
    </source>
</evidence>
<dbReference type="GO" id="GO:0050532">
    <property type="term" value="F:2-phosphosulfolactate phosphatase activity"/>
    <property type="evidence" value="ECO:0007669"/>
    <property type="project" value="UniProtKB-EC"/>
</dbReference>
<comment type="catalytic activity">
    <reaction evidence="7">
        <text>(2R)-O-phospho-3-sulfolactate + H2O = (2R)-3-sulfolactate + phosphate</text>
        <dbReference type="Rhea" id="RHEA:23416"/>
        <dbReference type="ChEBI" id="CHEBI:15377"/>
        <dbReference type="ChEBI" id="CHEBI:15597"/>
        <dbReference type="ChEBI" id="CHEBI:43474"/>
        <dbReference type="ChEBI" id="CHEBI:58738"/>
        <dbReference type="EC" id="3.1.3.71"/>
    </reaction>
</comment>
<dbReference type="EMBL" id="QLUW01000002">
    <property type="protein sequence ID" value="RAP76495.1"/>
    <property type="molecule type" value="Genomic_DNA"/>
</dbReference>
<organism evidence="8 9">
    <name type="scientific">Paenibacillus montanisoli</name>
    <dbReference type="NCBI Taxonomy" id="2081970"/>
    <lineage>
        <taxon>Bacteria</taxon>
        <taxon>Bacillati</taxon>
        <taxon>Bacillota</taxon>
        <taxon>Bacilli</taxon>
        <taxon>Bacillales</taxon>
        <taxon>Paenibacillaceae</taxon>
        <taxon>Paenibacillus</taxon>
    </lineage>
</organism>
<keyword evidence="5" id="KW-0378">Hydrolase</keyword>
<evidence type="ECO:0000313" key="9">
    <source>
        <dbReference type="Proteomes" id="UP000249260"/>
    </source>
</evidence>
<keyword evidence="6" id="KW-0460">Magnesium</keyword>
<dbReference type="GO" id="GO:0050545">
    <property type="term" value="F:sulfopyruvate decarboxylase activity"/>
    <property type="evidence" value="ECO:0007669"/>
    <property type="project" value="TreeGrafter"/>
</dbReference>
<protein>
    <recommendedName>
        <fullName evidence="4">Probable 2-phosphosulfolactate phosphatase</fullName>
        <ecNumber evidence="3">3.1.3.71</ecNumber>
    </recommendedName>
</protein>
<dbReference type="SUPFAM" id="SSF142823">
    <property type="entry name" value="ComB-like"/>
    <property type="match status" value="1"/>
</dbReference>
<evidence type="ECO:0000313" key="8">
    <source>
        <dbReference type="EMBL" id="RAP76495.1"/>
    </source>
</evidence>
<dbReference type="Proteomes" id="UP000249260">
    <property type="component" value="Unassembled WGS sequence"/>
</dbReference>
<dbReference type="InterPro" id="IPR005238">
    <property type="entry name" value="ComB-like"/>
</dbReference>
<dbReference type="EC" id="3.1.3.71" evidence="3"/>
<dbReference type="OrthoDB" id="4913at2"/>
<dbReference type="AlphaFoldDB" id="A0A328U6C6"/>
<evidence type="ECO:0000256" key="3">
    <source>
        <dbReference type="ARBA" id="ARBA00012953"/>
    </source>
</evidence>
<dbReference type="Pfam" id="PF04029">
    <property type="entry name" value="2-ph_phosp"/>
    <property type="match status" value="1"/>
</dbReference>
<dbReference type="InterPro" id="IPR036702">
    <property type="entry name" value="ComB-like_sf"/>
</dbReference>
<gene>
    <name evidence="8" type="ORF">DL346_14010</name>
</gene>
<evidence type="ECO:0000256" key="6">
    <source>
        <dbReference type="ARBA" id="ARBA00022842"/>
    </source>
</evidence>
<dbReference type="GO" id="GO:0000287">
    <property type="term" value="F:magnesium ion binding"/>
    <property type="evidence" value="ECO:0007669"/>
    <property type="project" value="InterPro"/>
</dbReference>
<dbReference type="PANTHER" id="PTHR37311">
    <property type="entry name" value="2-PHOSPHOSULFOLACTATE PHOSPHATASE-RELATED"/>
    <property type="match status" value="1"/>
</dbReference>
<comment type="cofactor">
    <cofactor evidence="1">
        <name>Mg(2+)</name>
        <dbReference type="ChEBI" id="CHEBI:18420"/>
    </cofactor>
</comment>
<reference evidence="8 9" key="1">
    <citation type="submission" date="2018-06" db="EMBL/GenBank/DDBJ databases">
        <title>Paenibacillus montanisoli sp. nov., isolated from mountain area soil.</title>
        <authorList>
            <person name="Wu M."/>
        </authorList>
    </citation>
    <scope>NUCLEOTIDE SEQUENCE [LARGE SCALE GENOMIC DNA]</scope>
    <source>
        <strain evidence="8 9">RA17</strain>
    </source>
</reference>
<sequence length="236" mass="25052">MHIEVISNVNEAQAERFVHRTAIVIDVLRATSTIVAALEAGAAGILPVETVLEARALQGSGNLIAGERFCRKIPGFDLGNSPDEFSTIPVQGRRIVLTTTNGTRAIHKAMRAENVLAGSINNAAACARAALDLRRDIVLLCAGSHDEFALEDGLCAGLLISELQLLCPAPIEMNDIGSAMLGLYKSTSGSVQELVFASATGKRLCKNGSNRDVERCSKVNISGIVPRMQGDMLVQN</sequence>
<comment type="similarity">
    <text evidence="2">Belongs to the ComB family.</text>
</comment>
<evidence type="ECO:0000256" key="5">
    <source>
        <dbReference type="ARBA" id="ARBA00022801"/>
    </source>
</evidence>
<name>A0A328U6C6_9BACL</name>
<evidence type="ECO:0000256" key="4">
    <source>
        <dbReference type="ARBA" id="ARBA00021948"/>
    </source>
</evidence>
<accession>A0A328U6C6</accession>
<comment type="caution">
    <text evidence="8">The sequence shown here is derived from an EMBL/GenBank/DDBJ whole genome shotgun (WGS) entry which is preliminary data.</text>
</comment>
<evidence type="ECO:0000256" key="1">
    <source>
        <dbReference type="ARBA" id="ARBA00001946"/>
    </source>
</evidence>
<dbReference type="RefSeq" id="WP_112882714.1">
    <property type="nucleotide sequence ID" value="NZ_QLUW01000002.1"/>
</dbReference>
<proteinExistence type="inferred from homology"/>
<keyword evidence="9" id="KW-1185">Reference proteome</keyword>
<evidence type="ECO:0000256" key="2">
    <source>
        <dbReference type="ARBA" id="ARBA00009997"/>
    </source>
</evidence>
<dbReference type="PANTHER" id="PTHR37311:SF1">
    <property type="entry name" value="2-PHOSPHOSULFOLACTATE PHOSPHATASE-RELATED"/>
    <property type="match status" value="1"/>
</dbReference>